<dbReference type="AlphaFoldDB" id="A0A8B8F2B9"/>
<keyword evidence="1" id="KW-1133">Transmembrane helix</keyword>
<dbReference type="PANTHER" id="PTHR19353">
    <property type="entry name" value="FATTY ACID DESATURASE 2"/>
    <property type="match status" value="1"/>
</dbReference>
<sequence>MSFATSKKDPREEMGTEIVEDKVKLTDIPKFSDLNQEVMTFVRQCTWMDKYGIDWCITIMGFIMVYVALICMQSPNVLTFCLGVFIYGYCFQMFAVRCAHSSVHNALCESRTLNRMWAFFFGDVCGSFSSDIGYDIHIRIHHPHTNIIGLGDSSSWKVSFLPALFYMYGAPLLLPLMSVPVSIKELWGQWVKIARYTVLMTIGLAVNVLLLMKISGFSFAGALLCIFASRSLLSIPYIHVNIFQHIGLPMYSRDHRPKKIYQMSTGVLNLPRNPILDFTFGHAIISAHVEHHLFPHLSDNMCLSIKPIVSRFLRQHGLPYNEDDYLSRMWHFTVKYQELMVNAPPITHFVGIQ</sequence>
<feature type="transmembrane region" description="Helical" evidence="1">
    <location>
        <begin position="77"/>
        <end position="95"/>
    </location>
</feature>
<evidence type="ECO:0000256" key="1">
    <source>
        <dbReference type="SAM" id="Phobius"/>
    </source>
</evidence>
<dbReference type="GO" id="GO:0016717">
    <property type="term" value="F:oxidoreductase activity, acting on paired donors, with oxidation of a pair of donors resulting in the reduction of molecular oxygen to two molecules of water"/>
    <property type="evidence" value="ECO:0007669"/>
    <property type="project" value="TreeGrafter"/>
</dbReference>
<protein>
    <submittedName>
        <fullName evidence="4">Fatty acid desaturase 6-like</fullName>
    </submittedName>
</protein>
<reference evidence="4" key="1">
    <citation type="submission" date="2025-08" db="UniProtKB">
        <authorList>
            <consortium name="RefSeq"/>
        </authorList>
    </citation>
    <scope>IDENTIFICATION</scope>
    <source>
        <tissue evidence="4">Whole sample</tissue>
    </source>
</reference>
<accession>A0A8B8F2B9</accession>
<keyword evidence="1" id="KW-0812">Transmembrane</keyword>
<keyword evidence="3" id="KW-1185">Reference proteome</keyword>
<evidence type="ECO:0000313" key="3">
    <source>
        <dbReference type="Proteomes" id="UP000694844"/>
    </source>
</evidence>
<keyword evidence="1" id="KW-0472">Membrane</keyword>
<dbReference type="PANTHER" id="PTHR19353:SF13">
    <property type="entry name" value="FATTY ACID DESATURASE 6"/>
    <property type="match status" value="1"/>
</dbReference>
<dbReference type="InterPro" id="IPR012171">
    <property type="entry name" value="Fatty_acid_desaturase"/>
</dbReference>
<dbReference type="GeneID" id="111138338"/>
<evidence type="ECO:0000259" key="2">
    <source>
        <dbReference type="Pfam" id="PF00487"/>
    </source>
</evidence>
<proteinExistence type="predicted"/>
<dbReference type="Pfam" id="PF00487">
    <property type="entry name" value="FA_desaturase"/>
    <property type="match status" value="1"/>
</dbReference>
<dbReference type="GO" id="GO:0016020">
    <property type="term" value="C:membrane"/>
    <property type="evidence" value="ECO:0007669"/>
    <property type="project" value="TreeGrafter"/>
</dbReference>
<name>A0A8B8F2B9_CRAVI</name>
<feature type="transmembrane region" description="Helical" evidence="1">
    <location>
        <begin position="51"/>
        <end position="70"/>
    </location>
</feature>
<dbReference type="OrthoDB" id="8734935at2759"/>
<dbReference type="GO" id="GO:0006629">
    <property type="term" value="P:lipid metabolic process"/>
    <property type="evidence" value="ECO:0007669"/>
    <property type="project" value="InterPro"/>
</dbReference>
<evidence type="ECO:0000313" key="4">
    <source>
        <dbReference type="RefSeq" id="XP_022345963.1"/>
    </source>
</evidence>
<organism evidence="3 4">
    <name type="scientific">Crassostrea virginica</name>
    <name type="common">Eastern oyster</name>
    <dbReference type="NCBI Taxonomy" id="6565"/>
    <lineage>
        <taxon>Eukaryota</taxon>
        <taxon>Metazoa</taxon>
        <taxon>Spiralia</taxon>
        <taxon>Lophotrochozoa</taxon>
        <taxon>Mollusca</taxon>
        <taxon>Bivalvia</taxon>
        <taxon>Autobranchia</taxon>
        <taxon>Pteriomorphia</taxon>
        <taxon>Ostreida</taxon>
        <taxon>Ostreoidea</taxon>
        <taxon>Ostreidae</taxon>
        <taxon>Crassostrea</taxon>
    </lineage>
</organism>
<feature type="domain" description="Fatty acid desaturase" evidence="2">
    <location>
        <begin position="79"/>
        <end position="322"/>
    </location>
</feature>
<dbReference type="RefSeq" id="XP_022345963.1">
    <property type="nucleotide sequence ID" value="XM_022490255.1"/>
</dbReference>
<dbReference type="InterPro" id="IPR005804">
    <property type="entry name" value="FA_desaturase_dom"/>
</dbReference>
<dbReference type="Proteomes" id="UP000694844">
    <property type="component" value="Chromosome 5"/>
</dbReference>
<feature type="transmembrane region" description="Helical" evidence="1">
    <location>
        <begin position="160"/>
        <end position="181"/>
    </location>
</feature>
<gene>
    <name evidence="4" type="primary">LOC111138338</name>
</gene>
<dbReference type="KEGG" id="cvn:111138338"/>